<dbReference type="RefSeq" id="WP_150075161.1">
    <property type="nucleotide sequence ID" value="NZ_VWOX01000002.1"/>
</dbReference>
<dbReference type="EMBL" id="VWOX01000002">
    <property type="protein sequence ID" value="KAA5546155.1"/>
    <property type="molecule type" value="Genomic_DNA"/>
</dbReference>
<dbReference type="Pfam" id="PF20397">
    <property type="entry name" value="DUF6690"/>
    <property type="match status" value="1"/>
</dbReference>
<dbReference type="Proteomes" id="UP000324479">
    <property type="component" value="Unassembled WGS sequence"/>
</dbReference>
<evidence type="ECO:0000259" key="1">
    <source>
        <dbReference type="Pfam" id="PF20397"/>
    </source>
</evidence>
<protein>
    <recommendedName>
        <fullName evidence="1">DUF6690 domain-containing protein</fullName>
    </recommendedName>
</protein>
<evidence type="ECO:0000313" key="3">
    <source>
        <dbReference type="Proteomes" id="UP000324479"/>
    </source>
</evidence>
<organism evidence="2 3">
    <name type="scientific">Roseiconus nitratireducens</name>
    <dbReference type="NCBI Taxonomy" id="2605748"/>
    <lineage>
        <taxon>Bacteria</taxon>
        <taxon>Pseudomonadati</taxon>
        <taxon>Planctomycetota</taxon>
        <taxon>Planctomycetia</taxon>
        <taxon>Pirellulales</taxon>
        <taxon>Pirellulaceae</taxon>
        <taxon>Roseiconus</taxon>
    </lineage>
</organism>
<feature type="domain" description="DUF6690" evidence="1">
    <location>
        <begin position="4"/>
        <end position="265"/>
    </location>
</feature>
<reference evidence="2 3" key="1">
    <citation type="submission" date="2019-08" db="EMBL/GenBank/DDBJ databases">
        <authorList>
            <person name="Dhanesh K."/>
            <person name="Kumar G."/>
            <person name="Sasikala C."/>
            <person name="Venkata Ramana C."/>
        </authorList>
    </citation>
    <scope>NUCLEOTIDE SEQUENCE [LARGE SCALE GENOMIC DNA]</scope>
    <source>
        <strain evidence="2 3">JC645</strain>
    </source>
</reference>
<proteinExistence type="predicted"/>
<comment type="caution">
    <text evidence="2">The sequence shown here is derived from an EMBL/GenBank/DDBJ whole genome shotgun (WGS) entry which is preliminary data.</text>
</comment>
<dbReference type="InterPro" id="IPR046512">
    <property type="entry name" value="DUF6690"/>
</dbReference>
<name>A0A5M6DLC5_9BACT</name>
<gene>
    <name evidence="2" type="ORF">FYK55_04465</name>
</gene>
<keyword evidence="3" id="KW-1185">Reference proteome</keyword>
<evidence type="ECO:0000313" key="2">
    <source>
        <dbReference type="EMBL" id="KAA5546155.1"/>
    </source>
</evidence>
<accession>A0A5M6DLC5</accession>
<dbReference type="AlphaFoldDB" id="A0A5M6DLC5"/>
<sequence>MNTYPIRITGLIAATALGPYVATETEMGRNAVSQVSSVFSGDATVEPSAALPPATGDDYAHHALYEVEQLRRLDPERYRYDENLARKLGAIPADPNAMPTLSGYHVGDLGEVLRFDITADWVIQRFSRVSTVLANLELEGMRVPIVTGIRADDLAGTLTYYFDKSGRLQRLTIHGFTGDPSRFAGLMVAHYGLQREPSLDAGVFTKRWNGRPTHFMRLTRAPVVYSDAVHQKYTVFLELNEPNLAYGISDEARQIVASDNHTGRW</sequence>